<protein>
    <submittedName>
        <fullName evidence="1">Uncharacterized protein</fullName>
    </submittedName>
</protein>
<proteinExistence type="predicted"/>
<sequence>MRTICGKMHYCTYIVHLYGMLLTDGQAYQPFCADRFPARVHRPRAVRAARRTVVPR</sequence>
<evidence type="ECO:0000313" key="1">
    <source>
        <dbReference type="EMBL" id="CAA9244087.1"/>
    </source>
</evidence>
<name>A0A6J4I7F7_9BACT</name>
<organism evidence="1">
    <name type="scientific">uncultured Armatimonadetes bacterium</name>
    <dbReference type="NCBI Taxonomy" id="157466"/>
    <lineage>
        <taxon>Bacteria</taxon>
        <taxon>Bacillati</taxon>
        <taxon>Armatimonadota</taxon>
        <taxon>environmental samples</taxon>
    </lineage>
</organism>
<accession>A0A6J4I7F7</accession>
<reference evidence="1" key="1">
    <citation type="submission" date="2020-02" db="EMBL/GenBank/DDBJ databases">
        <authorList>
            <person name="Meier V. D."/>
        </authorList>
    </citation>
    <scope>NUCLEOTIDE SEQUENCE</scope>
    <source>
        <strain evidence="1">AVDCRST_MAG63</strain>
    </source>
</reference>
<gene>
    <name evidence="1" type="ORF">AVDCRST_MAG63-1574</name>
</gene>
<dbReference type="AlphaFoldDB" id="A0A6J4I7F7"/>
<dbReference type="EMBL" id="CADCTO010000201">
    <property type="protein sequence ID" value="CAA9244087.1"/>
    <property type="molecule type" value="Genomic_DNA"/>
</dbReference>